<dbReference type="SUPFAM" id="SSF51261">
    <property type="entry name" value="Duplicated hybrid motif"/>
    <property type="match status" value="1"/>
</dbReference>
<dbReference type="EMBL" id="FOXA01000003">
    <property type="protein sequence ID" value="SFP19131.1"/>
    <property type="molecule type" value="Genomic_DNA"/>
</dbReference>
<dbReference type="PANTHER" id="PTHR21666">
    <property type="entry name" value="PEPTIDASE-RELATED"/>
    <property type="match status" value="1"/>
</dbReference>
<keyword evidence="5" id="KW-1185">Reference proteome</keyword>
<dbReference type="CDD" id="cd12797">
    <property type="entry name" value="M23_peptidase"/>
    <property type="match status" value="1"/>
</dbReference>
<dbReference type="InterPro" id="IPR050570">
    <property type="entry name" value="Cell_wall_metabolism_enzyme"/>
</dbReference>
<dbReference type="GO" id="GO:0004222">
    <property type="term" value="F:metalloendopeptidase activity"/>
    <property type="evidence" value="ECO:0007669"/>
    <property type="project" value="TreeGrafter"/>
</dbReference>
<dbReference type="OrthoDB" id="5489603at2"/>
<dbReference type="Pfam" id="PF01551">
    <property type="entry name" value="Peptidase_M23"/>
    <property type="match status" value="1"/>
</dbReference>
<accession>A0A1I5ND39</accession>
<evidence type="ECO:0000259" key="3">
    <source>
        <dbReference type="Pfam" id="PF01551"/>
    </source>
</evidence>
<dbReference type="STRING" id="441119.SAMN04488047_103197"/>
<gene>
    <name evidence="4" type="ORF">SAMN04488047_103197</name>
</gene>
<dbReference type="InterPro" id="IPR016047">
    <property type="entry name" value="M23ase_b-sheet_dom"/>
</dbReference>
<sequence length="322" mass="33574">MKRTALIVALLSPAAPAAGDPAFSVPIDCTLGETCHIQQYTDLDPGPGATDYTCGPLSYDGHKGTDFALPTLKEMQAGVDVLAAAPGTVTAVRDGMSDVAATPETAATIAGRECGNGVVVSHGDGWETQYCHLKRGSVAVEPGRQVDAKSVLGQVGLSGDTQFPHVHLSVRHEDAVVDPFAPDADATCGTSGRTLWEDPPLYASGGLIDAGFAAGIPDYAQVKAGEAGSDTLSATAPALVVWGYAFGSRTGDEMILRIDGPEGEVIAERVPLDKTQAQLFRAVGRRTPPEGWTPGTYSGEVRLMRDGQEIDRRSVDLTVSAQ</sequence>
<dbReference type="PANTHER" id="PTHR21666:SF289">
    <property type="entry name" value="L-ALA--D-GLU ENDOPEPTIDASE"/>
    <property type="match status" value="1"/>
</dbReference>
<evidence type="ECO:0000256" key="2">
    <source>
        <dbReference type="SAM" id="SignalP"/>
    </source>
</evidence>
<feature type="chain" id="PRO_5011659262" evidence="2">
    <location>
        <begin position="18"/>
        <end position="322"/>
    </location>
</feature>
<proteinExistence type="predicted"/>
<dbReference type="Gene3D" id="2.70.70.10">
    <property type="entry name" value="Glucose Permease (Domain IIA)"/>
    <property type="match status" value="1"/>
</dbReference>
<dbReference type="Proteomes" id="UP000199356">
    <property type="component" value="Unassembled WGS sequence"/>
</dbReference>
<dbReference type="InterPro" id="IPR011055">
    <property type="entry name" value="Dup_hybrid_motif"/>
</dbReference>
<reference evidence="4 5" key="1">
    <citation type="submission" date="2016-10" db="EMBL/GenBank/DDBJ databases">
        <authorList>
            <person name="de Groot N.N."/>
        </authorList>
    </citation>
    <scope>NUCLEOTIDE SEQUENCE [LARGE SCALE GENOMIC DNA]</scope>
    <source>
        <strain evidence="4 5">DSM 19547</strain>
    </source>
</reference>
<protein>
    <submittedName>
        <fullName evidence="4">Peptidase family M23</fullName>
    </submittedName>
</protein>
<dbReference type="AlphaFoldDB" id="A0A1I5ND39"/>
<keyword evidence="1 2" id="KW-0732">Signal</keyword>
<evidence type="ECO:0000256" key="1">
    <source>
        <dbReference type="ARBA" id="ARBA00022729"/>
    </source>
</evidence>
<evidence type="ECO:0000313" key="4">
    <source>
        <dbReference type="EMBL" id="SFP19131.1"/>
    </source>
</evidence>
<dbReference type="RefSeq" id="WP_093419242.1">
    <property type="nucleotide sequence ID" value="NZ_FOXA01000003.1"/>
</dbReference>
<feature type="domain" description="M23ase beta-sheet core" evidence="3">
    <location>
        <begin position="62"/>
        <end position="179"/>
    </location>
</feature>
<organism evidence="4 5">
    <name type="scientific">Tranquillimonas alkanivorans</name>
    <dbReference type="NCBI Taxonomy" id="441119"/>
    <lineage>
        <taxon>Bacteria</taxon>
        <taxon>Pseudomonadati</taxon>
        <taxon>Pseudomonadota</taxon>
        <taxon>Alphaproteobacteria</taxon>
        <taxon>Rhodobacterales</taxon>
        <taxon>Roseobacteraceae</taxon>
        <taxon>Tranquillimonas</taxon>
    </lineage>
</organism>
<feature type="signal peptide" evidence="2">
    <location>
        <begin position="1"/>
        <end position="17"/>
    </location>
</feature>
<evidence type="ECO:0000313" key="5">
    <source>
        <dbReference type="Proteomes" id="UP000199356"/>
    </source>
</evidence>
<name>A0A1I5ND39_9RHOB</name>